<comment type="caution">
    <text evidence="2">The sequence shown here is derived from an EMBL/GenBank/DDBJ whole genome shotgun (WGS) entry which is preliminary data.</text>
</comment>
<gene>
    <name evidence="2" type="ORF">FSP39_018365</name>
</gene>
<dbReference type="AlphaFoldDB" id="A0AA89BT70"/>
<name>A0AA89BT70_PINIB</name>
<organism evidence="2 3">
    <name type="scientific">Pinctada imbricata</name>
    <name type="common">Atlantic pearl-oyster</name>
    <name type="synonym">Pinctada martensii</name>
    <dbReference type="NCBI Taxonomy" id="66713"/>
    <lineage>
        <taxon>Eukaryota</taxon>
        <taxon>Metazoa</taxon>
        <taxon>Spiralia</taxon>
        <taxon>Lophotrochozoa</taxon>
        <taxon>Mollusca</taxon>
        <taxon>Bivalvia</taxon>
        <taxon>Autobranchia</taxon>
        <taxon>Pteriomorphia</taxon>
        <taxon>Pterioida</taxon>
        <taxon>Pterioidea</taxon>
        <taxon>Pteriidae</taxon>
        <taxon>Pinctada</taxon>
    </lineage>
</organism>
<dbReference type="Proteomes" id="UP001186944">
    <property type="component" value="Unassembled WGS sequence"/>
</dbReference>
<keyword evidence="1" id="KW-1133">Transmembrane helix</keyword>
<keyword evidence="1" id="KW-0812">Transmembrane</keyword>
<evidence type="ECO:0000313" key="3">
    <source>
        <dbReference type="Proteomes" id="UP001186944"/>
    </source>
</evidence>
<keyword evidence="1" id="KW-0472">Membrane</keyword>
<keyword evidence="3" id="KW-1185">Reference proteome</keyword>
<evidence type="ECO:0000256" key="1">
    <source>
        <dbReference type="SAM" id="Phobius"/>
    </source>
</evidence>
<sequence>MEIQDSFFKPAIVGILCIGTQLVFTYLTVDIHHLHKIQTTGEVSGHKSHIFYTKPYDFMVEADRREIFEHMFWFGFLQNGSKMDSLV</sequence>
<proteinExistence type="predicted"/>
<dbReference type="EMBL" id="VSWD01000012">
    <property type="protein sequence ID" value="KAK3086431.1"/>
    <property type="molecule type" value="Genomic_DNA"/>
</dbReference>
<evidence type="ECO:0000313" key="2">
    <source>
        <dbReference type="EMBL" id="KAK3086431.1"/>
    </source>
</evidence>
<protein>
    <submittedName>
        <fullName evidence="2">Uncharacterized protein</fullName>
    </submittedName>
</protein>
<feature type="transmembrane region" description="Helical" evidence="1">
    <location>
        <begin position="12"/>
        <end position="29"/>
    </location>
</feature>
<reference evidence="2" key="1">
    <citation type="submission" date="2019-08" db="EMBL/GenBank/DDBJ databases">
        <title>The improved chromosome-level genome for the pearl oyster Pinctada fucata martensii using PacBio sequencing and Hi-C.</title>
        <authorList>
            <person name="Zheng Z."/>
        </authorList>
    </citation>
    <scope>NUCLEOTIDE SEQUENCE</scope>
    <source>
        <strain evidence="2">ZZ-2019</strain>
        <tissue evidence="2">Adductor muscle</tissue>
    </source>
</reference>
<accession>A0AA89BT70</accession>